<dbReference type="Proteomes" id="UP001194696">
    <property type="component" value="Unassembled WGS sequence"/>
</dbReference>
<dbReference type="Pfam" id="PF25909">
    <property type="entry name" value="zf-C2H2_AHC1"/>
    <property type="match status" value="1"/>
</dbReference>
<dbReference type="Gene3D" id="2.60.40.1970">
    <property type="entry name" value="YEATS domain"/>
    <property type="match status" value="1"/>
</dbReference>
<gene>
    <name evidence="5" type="primary">YEATS2</name>
    <name evidence="5" type="ORF">BGZ96_008197</name>
</gene>
<feature type="region of interest" description="Disordered" evidence="3">
    <location>
        <begin position="79"/>
        <end position="112"/>
    </location>
</feature>
<feature type="compositionally biased region" description="Polar residues" evidence="3">
    <location>
        <begin position="339"/>
        <end position="349"/>
    </location>
</feature>
<dbReference type="PANTHER" id="PTHR23195">
    <property type="entry name" value="YEATS DOMAIN"/>
    <property type="match status" value="1"/>
</dbReference>
<dbReference type="PROSITE" id="PS51037">
    <property type="entry name" value="YEATS"/>
    <property type="match status" value="1"/>
</dbReference>
<comment type="subcellular location">
    <subcellularLocation>
        <location evidence="2">Nucleus</location>
    </subcellularLocation>
</comment>
<protein>
    <submittedName>
        <fullName evidence="5">YEATS domain-containing protein 2</fullName>
    </submittedName>
</protein>
<dbReference type="CDD" id="cd16907">
    <property type="entry name" value="YEATS_YEATS2_like"/>
    <property type="match status" value="1"/>
</dbReference>
<sequence length="1051" mass="114714">MTTPETATTPHSEQHYHPQQHQQIDPRTAATRQKVVDIIDHQFDLEILLRHAEGASISQELVKAERMLEDLRHAILSERQGGPFGNSTVSRTLGNSNLQQNPYASQRQSSRRATAYYGRDLRQPEALYAVRADGQFVRLGCPRCDRYDFGSIQGLVNHMRLSHKQVFKNTEEGVRFCGIVVPSSEVPLDHPCRTKVVFSSLGVGDGQHGPQDFPKPTIKTYDEDVDLESEDGRARNKRSATDFPQPPRKNSAASINSSSNAGTEDESDTSGVASGGENGLGAGKRRRSSLALSLARPHKGKSGSRPANDSDSDGSDEESGNEAPQRPAAGKGPMRKYGTINTSGLTSSMRPGVGATFTMPDSRMSSAASSRANSPNLHPLMSENDVSGPSSPISGFPAAVESRTATAIQPAAVRRTPGENITIPAAPAPPVPVSVTPRPVSVTPRPVQPTPAVITPQPQQPPQQHQMQPPIISFGANAIQGGVPAPLDTVGSRFYVKRRVVVGNVSKYLPEEKRDPRLREFPYKWMIYVDGTPKPEDITAYIAKVEFHLHESYKPNHIVTVSEAPFHLSRYAWGETQIKVRLFFHDERNKPVEVYHRLALDPTHCGRQVHGRERHVDLELDRNTTFLPAVPFPTRSKRSGARNNLILNSAAEVAMADGADEDEQELQNTLSGPGASHSGAAGESESRAQNGGSAVVDTVRAASVDEGLPKRTKAKEATLFYCKACGSLWKQHRDGALGVAGAASEPVLLNEETGQRIPNCPHHPRYHAVKEMNEEDRLWLSLLTGRSKNKFALDMLKNCGIVDGTGRPISALDRMNMEMQQPFDSAMDLDIGDSEWPQPDSINVGADVDPNSTLALTPAQKIKAEQLTETFQKMEVYKCRRSEIDWVLSVMDELKLKTLSLDGGAGAGTGGSRSGLRDRDQEQERLLNAPGQDRVPESMAQRAVVGGLLVQATKAFLGSILSKAVKIHRAEAEAEKGPESIMMELDSLNASEDESEVEKAEGLRSSGKKVSDKLLVPHHLYQAIQDNPEELDFLTSQYEDMEGMGEMMVGL</sequence>
<dbReference type="EMBL" id="JAAAIM010000445">
    <property type="protein sequence ID" value="KAG0287962.1"/>
    <property type="molecule type" value="Genomic_DNA"/>
</dbReference>
<evidence type="ECO:0000313" key="5">
    <source>
        <dbReference type="EMBL" id="KAG0287962.1"/>
    </source>
</evidence>
<feature type="compositionally biased region" description="Polar residues" evidence="3">
    <location>
        <begin position="1"/>
        <end position="25"/>
    </location>
</feature>
<comment type="caution">
    <text evidence="5">The sequence shown here is derived from an EMBL/GenBank/DDBJ whole genome shotgun (WGS) entry which is preliminary data.</text>
</comment>
<dbReference type="InterPro" id="IPR058706">
    <property type="entry name" value="zf-C2H2_AHC1-like"/>
</dbReference>
<feature type="region of interest" description="Disordered" evidence="3">
    <location>
        <begin position="901"/>
        <end position="920"/>
    </location>
</feature>
<evidence type="ECO:0000256" key="1">
    <source>
        <dbReference type="ARBA" id="ARBA00023242"/>
    </source>
</evidence>
<evidence type="ECO:0000256" key="2">
    <source>
        <dbReference type="PROSITE-ProRule" id="PRU00376"/>
    </source>
</evidence>
<accession>A0ABQ7K130</accession>
<feature type="compositionally biased region" description="Polar residues" evidence="3">
    <location>
        <begin position="85"/>
        <end position="112"/>
    </location>
</feature>
<evidence type="ECO:0000256" key="3">
    <source>
        <dbReference type="SAM" id="MobiDB-lite"/>
    </source>
</evidence>
<feature type="compositionally biased region" description="Low complexity" evidence="3">
    <location>
        <begin position="250"/>
        <end position="261"/>
    </location>
</feature>
<keyword evidence="6" id="KW-1185">Reference proteome</keyword>
<feature type="compositionally biased region" description="Acidic residues" evidence="3">
    <location>
        <begin position="310"/>
        <end position="320"/>
    </location>
</feature>
<dbReference type="InterPro" id="IPR038704">
    <property type="entry name" value="YEAST_sf"/>
</dbReference>
<feature type="domain" description="YEATS" evidence="4">
    <location>
        <begin position="490"/>
        <end position="630"/>
    </location>
</feature>
<evidence type="ECO:0000313" key="6">
    <source>
        <dbReference type="Proteomes" id="UP001194696"/>
    </source>
</evidence>
<feature type="region of interest" description="Disordered" evidence="3">
    <location>
        <begin position="226"/>
        <end position="374"/>
    </location>
</feature>
<organism evidence="5 6">
    <name type="scientific">Linnemannia gamsii</name>
    <dbReference type="NCBI Taxonomy" id="64522"/>
    <lineage>
        <taxon>Eukaryota</taxon>
        <taxon>Fungi</taxon>
        <taxon>Fungi incertae sedis</taxon>
        <taxon>Mucoromycota</taxon>
        <taxon>Mortierellomycotina</taxon>
        <taxon>Mortierellomycetes</taxon>
        <taxon>Mortierellales</taxon>
        <taxon>Mortierellaceae</taxon>
        <taxon>Linnemannia</taxon>
    </lineage>
</organism>
<dbReference type="Pfam" id="PF03366">
    <property type="entry name" value="YEATS"/>
    <property type="match status" value="1"/>
</dbReference>
<feature type="region of interest" description="Disordered" evidence="3">
    <location>
        <begin position="1"/>
        <end position="28"/>
    </location>
</feature>
<keyword evidence="1 2" id="KW-0539">Nucleus</keyword>
<feature type="compositionally biased region" description="Low complexity" evidence="3">
    <location>
        <begin position="671"/>
        <end position="683"/>
    </location>
</feature>
<proteinExistence type="predicted"/>
<evidence type="ECO:0000259" key="4">
    <source>
        <dbReference type="PROSITE" id="PS51037"/>
    </source>
</evidence>
<name>A0ABQ7K130_9FUNG</name>
<dbReference type="InterPro" id="IPR005033">
    <property type="entry name" value="YEATS"/>
</dbReference>
<feature type="compositionally biased region" description="Gly residues" evidence="3">
    <location>
        <begin position="273"/>
        <end position="282"/>
    </location>
</feature>
<reference evidence="5 6" key="1">
    <citation type="journal article" date="2020" name="Fungal Divers.">
        <title>Resolving the Mortierellaceae phylogeny through synthesis of multi-gene phylogenetics and phylogenomics.</title>
        <authorList>
            <person name="Vandepol N."/>
            <person name="Liber J."/>
            <person name="Desiro A."/>
            <person name="Na H."/>
            <person name="Kennedy M."/>
            <person name="Barry K."/>
            <person name="Grigoriev I.V."/>
            <person name="Miller A.N."/>
            <person name="O'Donnell K."/>
            <person name="Stajich J.E."/>
            <person name="Bonito G."/>
        </authorList>
    </citation>
    <scope>NUCLEOTIDE SEQUENCE [LARGE SCALE GENOMIC DNA]</scope>
    <source>
        <strain evidence="5 6">AD045</strain>
    </source>
</reference>
<dbReference type="InterPro" id="IPR055129">
    <property type="entry name" value="YEATS_dom"/>
</dbReference>
<feature type="compositionally biased region" description="Low complexity" evidence="3">
    <location>
        <begin position="359"/>
        <end position="374"/>
    </location>
</feature>
<feature type="compositionally biased region" description="Gly residues" evidence="3">
    <location>
        <begin position="903"/>
        <end position="913"/>
    </location>
</feature>
<feature type="region of interest" description="Disordered" evidence="3">
    <location>
        <begin position="657"/>
        <end position="694"/>
    </location>
</feature>